<name>A0A8H2WMZ4_9AGAM</name>
<evidence type="ECO:0008006" key="7">
    <source>
        <dbReference type="Google" id="ProtNLM"/>
    </source>
</evidence>
<dbReference type="PANTHER" id="PTHR15052">
    <property type="entry name" value="RNA POLYMERASE III TRANSCRIPTION INITIATION FACTOR COMPLEX SUBUNIT"/>
    <property type="match status" value="1"/>
</dbReference>
<feature type="region of interest" description="Disordered" evidence="4">
    <location>
        <begin position="639"/>
        <end position="663"/>
    </location>
</feature>
<dbReference type="Proteomes" id="UP000663846">
    <property type="component" value="Unassembled WGS sequence"/>
</dbReference>
<dbReference type="SUPFAM" id="SSF50978">
    <property type="entry name" value="WD40 repeat-like"/>
    <property type="match status" value="1"/>
</dbReference>
<dbReference type="InterPro" id="IPR015943">
    <property type="entry name" value="WD40/YVTN_repeat-like_dom_sf"/>
</dbReference>
<dbReference type="GO" id="GO:0000127">
    <property type="term" value="C:transcription factor TFIIIC complex"/>
    <property type="evidence" value="ECO:0007669"/>
    <property type="project" value="TreeGrafter"/>
</dbReference>
<comment type="caution">
    <text evidence="5">The sequence shown here is derived from an EMBL/GenBank/DDBJ whole genome shotgun (WGS) entry which is preliminary data.</text>
</comment>
<dbReference type="GO" id="GO:0005634">
    <property type="term" value="C:nucleus"/>
    <property type="evidence" value="ECO:0007669"/>
    <property type="project" value="UniProtKB-SubCell"/>
</dbReference>
<keyword evidence="3" id="KW-0539">Nucleus</keyword>
<dbReference type="InterPro" id="IPR036322">
    <property type="entry name" value="WD40_repeat_dom_sf"/>
</dbReference>
<dbReference type="AlphaFoldDB" id="A0A8H2WMZ4"/>
<gene>
    <name evidence="5" type="ORF">RDB_LOCUS53197</name>
</gene>
<dbReference type="SMART" id="SM00320">
    <property type="entry name" value="WD40"/>
    <property type="match status" value="3"/>
</dbReference>
<sequence length="766" mass="84523">MSRRSTRKINKDLSAELEGENPESSTHSRVGNQETGRKQDDSTNAGGSGEMVNSELPHHNADPTQNADAVESEVNVIPETIPNTFTQTTKHSRRAVTREANARARPCPAFFPDPVVRLAPGYTKTHGLFEEQTLVQETGKRDLMNTRKARDYLGMNIGAGPVLEVCEDLGWFKEAKEKRPAVYQDVVIQPTDCEHLQPSDAASYLNGAIDRVKCWMGPFGDQKIAEIKLFETQRLGNSRALAFNVGNPVWGLDWCPISESFTAEHNYSQYLAVSTIPWTPKESTNTLPSPPQKSSIQIWRFGPSKTPTDKTDLGNASCALVICLDVLPARLLKWCPLPTNDEGKPIGGIVRKLGILAGLFGDGAVRIYAIPDPEDFRTKGEPAYVRLARPLLHFALPDARFTYMDWGNSEVVAMGCSNGHIIAYNLKPCIQGARDPQGLLSFHPVRTSAYLATGLSILPTHYIHVHQSRVQSVKWIRLPTEPDEDPHMIVSGGFDGHIYVTDLRHPGGMPVSMYRCRDVIQAVAFSAYGAGIISNEHENMIKYTGLHPLVLGRGHNVTESRGPIWDIATSDLHPQVAVASSDGTLIIANLLKYARKGSAMPSFIHTVYRMDFNRHTNELRMLDMLVPRDHKDYRHLSKTRGVPQGLAPTDATASQSAAAERERDGFGTWEPAIGEFICITPFVERQFRPVPPIAFNVIDVQPRVGIHCAAWQPSRLAQAGVLASGTASGLVRIDVLREQVFNLRPQGGEGADYEDEDDDPDEPDDG</sequence>
<dbReference type="PANTHER" id="PTHR15052:SF2">
    <property type="entry name" value="GENERAL TRANSCRIPTION FACTOR 3C POLYPEPTIDE 2"/>
    <property type="match status" value="1"/>
</dbReference>
<dbReference type="GO" id="GO:0006383">
    <property type="term" value="P:transcription by RNA polymerase III"/>
    <property type="evidence" value="ECO:0007669"/>
    <property type="project" value="TreeGrafter"/>
</dbReference>
<dbReference type="Gene3D" id="2.130.10.10">
    <property type="entry name" value="YVTN repeat-like/Quinoprotein amine dehydrogenase"/>
    <property type="match status" value="1"/>
</dbReference>
<feature type="compositionally biased region" description="Acidic residues" evidence="4">
    <location>
        <begin position="751"/>
        <end position="766"/>
    </location>
</feature>
<proteinExistence type="predicted"/>
<evidence type="ECO:0000256" key="2">
    <source>
        <dbReference type="ARBA" id="ARBA00023163"/>
    </source>
</evidence>
<protein>
    <recommendedName>
        <fullName evidence="7">Transcription factor tau subunit sfc6</fullName>
    </recommendedName>
</protein>
<evidence type="ECO:0000256" key="1">
    <source>
        <dbReference type="ARBA" id="ARBA00004123"/>
    </source>
</evidence>
<evidence type="ECO:0000256" key="4">
    <source>
        <dbReference type="SAM" id="MobiDB-lite"/>
    </source>
</evidence>
<dbReference type="InterPro" id="IPR052416">
    <property type="entry name" value="GTF3C_component"/>
</dbReference>
<comment type="subcellular location">
    <subcellularLocation>
        <location evidence="1">Nucleus</location>
    </subcellularLocation>
</comment>
<evidence type="ECO:0000313" key="5">
    <source>
        <dbReference type="EMBL" id="CAE6398730.1"/>
    </source>
</evidence>
<accession>A0A8H2WMZ4</accession>
<evidence type="ECO:0000256" key="3">
    <source>
        <dbReference type="ARBA" id="ARBA00023242"/>
    </source>
</evidence>
<keyword evidence="2" id="KW-0804">Transcription</keyword>
<dbReference type="InterPro" id="IPR001680">
    <property type="entry name" value="WD40_rpt"/>
</dbReference>
<reference evidence="5" key="1">
    <citation type="submission" date="2021-01" db="EMBL/GenBank/DDBJ databases">
        <authorList>
            <person name="Kaushik A."/>
        </authorList>
    </citation>
    <scope>NUCLEOTIDE SEQUENCE</scope>
    <source>
        <strain evidence="5">AG1-1C</strain>
    </source>
</reference>
<dbReference type="EMBL" id="CAJMWS010000301">
    <property type="protein sequence ID" value="CAE6398730.1"/>
    <property type="molecule type" value="Genomic_DNA"/>
</dbReference>
<evidence type="ECO:0000313" key="6">
    <source>
        <dbReference type="Proteomes" id="UP000663846"/>
    </source>
</evidence>
<feature type="region of interest" description="Disordered" evidence="4">
    <location>
        <begin position="744"/>
        <end position="766"/>
    </location>
</feature>
<feature type="compositionally biased region" description="Polar residues" evidence="4">
    <location>
        <begin position="22"/>
        <end position="34"/>
    </location>
</feature>
<feature type="region of interest" description="Disordered" evidence="4">
    <location>
        <begin position="1"/>
        <end position="68"/>
    </location>
</feature>
<organism evidence="5 6">
    <name type="scientific">Rhizoctonia solani</name>
    <dbReference type="NCBI Taxonomy" id="456999"/>
    <lineage>
        <taxon>Eukaryota</taxon>
        <taxon>Fungi</taxon>
        <taxon>Dikarya</taxon>
        <taxon>Basidiomycota</taxon>
        <taxon>Agaricomycotina</taxon>
        <taxon>Agaricomycetes</taxon>
        <taxon>Cantharellales</taxon>
        <taxon>Ceratobasidiaceae</taxon>
        <taxon>Rhizoctonia</taxon>
    </lineage>
</organism>